<dbReference type="EMBL" id="CP034015">
    <property type="protein sequence ID" value="AZG73340.1"/>
    <property type="molecule type" value="Genomic_DNA"/>
</dbReference>
<dbReference type="RefSeq" id="WP_124730893.1">
    <property type="nucleotide sequence ID" value="NZ_CBCSKC010000009.1"/>
</dbReference>
<proteinExistence type="predicted"/>
<keyword evidence="2" id="KW-1185">Reference proteome</keyword>
<dbReference type="KEGG" id="slj:EGC82_11545"/>
<protein>
    <submittedName>
        <fullName evidence="1">Uncharacterized protein</fullName>
    </submittedName>
</protein>
<dbReference type="Proteomes" id="UP000278035">
    <property type="component" value="Chromosome"/>
</dbReference>
<organism evidence="1 2">
    <name type="scientific">Shewanella livingstonensis</name>
    <dbReference type="NCBI Taxonomy" id="150120"/>
    <lineage>
        <taxon>Bacteria</taxon>
        <taxon>Pseudomonadati</taxon>
        <taxon>Pseudomonadota</taxon>
        <taxon>Gammaproteobacteria</taxon>
        <taxon>Alteromonadales</taxon>
        <taxon>Shewanellaceae</taxon>
        <taxon>Shewanella</taxon>
    </lineage>
</organism>
<reference evidence="2" key="1">
    <citation type="submission" date="2018-11" db="EMBL/GenBank/DDBJ databases">
        <title>Shewanella sp. M2.</title>
        <authorList>
            <person name="Hwang Y.J."/>
            <person name="Hwang C.Y."/>
        </authorList>
    </citation>
    <scope>NUCLEOTIDE SEQUENCE [LARGE SCALE GENOMIC DNA]</scope>
    <source>
        <strain evidence="2">LMG 19866</strain>
    </source>
</reference>
<name>A0A3G8LX95_9GAMM</name>
<gene>
    <name evidence="1" type="ORF">EGC82_11545</name>
</gene>
<sequence>MNRLNVSIDADKVAQLIKAGHLCAADLQCLDRASKQTVWQLCLWSCQKRSTCNNKQCQQPYKLLNAADHCIQQFISDQDIAVTTYINGMNSKRIVNISKLDADK</sequence>
<evidence type="ECO:0000313" key="1">
    <source>
        <dbReference type="EMBL" id="AZG73340.1"/>
    </source>
</evidence>
<accession>A0A3G8LX95</accession>
<evidence type="ECO:0000313" key="2">
    <source>
        <dbReference type="Proteomes" id="UP000278035"/>
    </source>
</evidence>
<dbReference type="OrthoDB" id="5919030at2"/>
<dbReference type="AlphaFoldDB" id="A0A3G8LX95"/>